<dbReference type="InterPro" id="IPR022002">
    <property type="entry name" value="ChsH2_Znr"/>
</dbReference>
<protein>
    <submittedName>
        <fullName evidence="3">DNA-binding protein</fullName>
    </submittedName>
</protein>
<dbReference type="Pfam" id="PF01796">
    <property type="entry name" value="OB_ChsH2_C"/>
    <property type="match status" value="1"/>
</dbReference>
<dbReference type="PANTHER" id="PTHR34075:SF4">
    <property type="entry name" value="DUF35 DOMAIN-CONTAINING PROTEIN"/>
    <property type="match status" value="1"/>
</dbReference>
<dbReference type="Proteomes" id="UP000240490">
    <property type="component" value="Unassembled WGS sequence"/>
</dbReference>
<dbReference type="SUPFAM" id="SSF50249">
    <property type="entry name" value="Nucleic acid-binding proteins"/>
    <property type="match status" value="1"/>
</dbReference>
<evidence type="ECO:0000313" key="3">
    <source>
        <dbReference type="EMBL" id="PSN90054.1"/>
    </source>
</evidence>
<reference evidence="3 4" key="1">
    <citation type="submission" date="2017-04" db="EMBL/GenBank/DDBJ databases">
        <title>Novel microbial lineages endemic to geothermal iron-oxide mats fill important gaps in the evolutionary history of Archaea.</title>
        <authorList>
            <person name="Jay Z.J."/>
            <person name="Beam J.P."/>
            <person name="Dlakic M."/>
            <person name="Rusch D.B."/>
            <person name="Kozubal M.A."/>
            <person name="Inskeep W.P."/>
        </authorList>
    </citation>
    <scope>NUCLEOTIDE SEQUENCE [LARGE SCALE GENOMIC DNA]</scope>
    <source>
        <strain evidence="3">ECH_B_SAG-M15</strain>
    </source>
</reference>
<dbReference type="InterPro" id="IPR052513">
    <property type="entry name" value="Thioester_dehydratase-like"/>
</dbReference>
<evidence type="ECO:0000259" key="2">
    <source>
        <dbReference type="Pfam" id="PF12172"/>
    </source>
</evidence>
<dbReference type="AlphaFoldDB" id="A0A2R6AUI8"/>
<comment type="caution">
    <text evidence="3">The sequence shown here is derived from an EMBL/GenBank/DDBJ whole genome shotgun (WGS) entry which is preliminary data.</text>
</comment>
<dbReference type="InterPro" id="IPR002878">
    <property type="entry name" value="ChsH2_C"/>
</dbReference>
<name>A0A2R6AUI8_9ARCH</name>
<dbReference type="EMBL" id="NEXJ01000098">
    <property type="protein sequence ID" value="PSN90054.1"/>
    <property type="molecule type" value="Genomic_DNA"/>
</dbReference>
<dbReference type="Pfam" id="PF12172">
    <property type="entry name" value="zf-ChsH2"/>
    <property type="match status" value="1"/>
</dbReference>
<dbReference type="PANTHER" id="PTHR34075">
    <property type="entry name" value="BLR3430 PROTEIN"/>
    <property type="match status" value="1"/>
</dbReference>
<organism evidence="3 4">
    <name type="scientific">Candidatus Marsarchaeota G2 archaeon ECH_B_SAG-M15</name>
    <dbReference type="NCBI Taxonomy" id="1978162"/>
    <lineage>
        <taxon>Archaea</taxon>
        <taxon>Candidatus Marsarchaeota</taxon>
        <taxon>Candidatus Marsarchaeota group 2</taxon>
    </lineage>
</organism>
<evidence type="ECO:0000259" key="1">
    <source>
        <dbReference type="Pfam" id="PF01796"/>
    </source>
</evidence>
<feature type="domain" description="ChsH2 rubredoxin-like zinc ribbon" evidence="2">
    <location>
        <begin position="46"/>
        <end position="79"/>
    </location>
</feature>
<keyword evidence="3" id="KW-0238">DNA-binding</keyword>
<dbReference type="Gene3D" id="6.10.30.10">
    <property type="match status" value="1"/>
</dbReference>
<feature type="domain" description="ChsH2 C-terminal OB-fold" evidence="1">
    <location>
        <begin position="82"/>
        <end position="149"/>
    </location>
</feature>
<evidence type="ECO:0000313" key="4">
    <source>
        <dbReference type="Proteomes" id="UP000240490"/>
    </source>
</evidence>
<dbReference type="InterPro" id="IPR012340">
    <property type="entry name" value="NA-bd_OB-fold"/>
</dbReference>
<sequence length="169" mass="19118">MESKKTLPGTPITGAEWENEVYSFRKHSVQLRYAWDAGSAVSGFLEGLKEGRILGRRCNRCMRVLVPPRAFCERCFRSTDEWVEVKDTGKINTYSVSYVNNDASRRDKPLIVAVIEIDGASPGMGFLHVLGEVEPSKVHVDMKVKAVWKPRDERVGAITDIKYFKPLEV</sequence>
<proteinExistence type="predicted"/>
<dbReference type="GO" id="GO:0003677">
    <property type="term" value="F:DNA binding"/>
    <property type="evidence" value="ECO:0007669"/>
    <property type="project" value="UniProtKB-KW"/>
</dbReference>
<accession>A0A2R6AUI8</accession>
<gene>
    <name evidence="3" type="ORF">B9Q08_05530</name>
</gene>